<keyword evidence="8" id="KW-0443">Lipid metabolism</keyword>
<evidence type="ECO:0000256" key="1">
    <source>
        <dbReference type="ARBA" id="ARBA00001962"/>
    </source>
</evidence>
<dbReference type="SUPFAM" id="SSF55961">
    <property type="entry name" value="Bet v1-like"/>
    <property type="match status" value="1"/>
</dbReference>
<dbReference type="CDD" id="cd03531">
    <property type="entry name" value="Rieske_RO_Alpha_KSH"/>
    <property type="match status" value="1"/>
</dbReference>
<dbReference type="PANTHER" id="PTHR21266">
    <property type="entry name" value="IRON-SULFUR DOMAIN CONTAINING PROTEIN"/>
    <property type="match status" value="1"/>
</dbReference>
<name>A0ABT6SBG9_9ACTN</name>
<sequence length="381" mass="43301">MSFHAIKTGAMPDRFARGWHCLGLAESFKDGKPHQIEAFGTKLVVFQGESGELHVLNAYCPHMGGDLSQGTVKGDAVACPFHDWRWSGDGRCAGIPYARRVPRAAKTRSWTTLEENRQLFVWHDPQGNPPIPEQAIPRIEGAFSDEWSQWTWNQILIEGSHPREIIDNNSDMAHFFYVHYSFPTYFQNVLEGHTAAQRMNFEYRQDYDLGMVPPGTEPAVNRSEAAYYGPSYMIDYLWSPVGGGQELEAVLINSHYPVRQDAFMLQFGVIVKKLPGMDNEAANAAAQQFGAGVEIGFRQDAEIWQNKARVDNPLLTEEDGPIYQLRRWYQQFYVDVEDITPEMTNRFEFELDTSRADKVWREEVAENLAAGRVVSHTSTIS</sequence>
<evidence type="ECO:0000259" key="11">
    <source>
        <dbReference type="PROSITE" id="PS51296"/>
    </source>
</evidence>
<protein>
    <recommendedName>
        <fullName evidence="9">Rieske-type oxygenase</fullName>
    </recommendedName>
</protein>
<comment type="caution">
    <text evidence="12">The sequence shown here is derived from an EMBL/GenBank/DDBJ whole genome shotgun (WGS) entry which is preliminary data.</text>
</comment>
<keyword evidence="3" id="KW-0479">Metal-binding</keyword>
<keyword evidence="6" id="KW-0408">Iron</keyword>
<comment type="cofactor">
    <cofactor evidence="1">
        <name>Fe cation</name>
        <dbReference type="ChEBI" id="CHEBI:24875"/>
    </cofactor>
</comment>
<accession>A0ABT6SBG9</accession>
<evidence type="ECO:0000256" key="7">
    <source>
        <dbReference type="ARBA" id="ARBA00023014"/>
    </source>
</evidence>
<dbReference type="EMBL" id="JASCIQ010000014">
    <property type="protein sequence ID" value="MDI3405124.1"/>
    <property type="molecule type" value="Genomic_DNA"/>
</dbReference>
<evidence type="ECO:0000256" key="5">
    <source>
        <dbReference type="ARBA" id="ARBA00023002"/>
    </source>
</evidence>
<evidence type="ECO:0000313" key="13">
    <source>
        <dbReference type="Proteomes" id="UP001223978"/>
    </source>
</evidence>
<evidence type="ECO:0000256" key="2">
    <source>
        <dbReference type="ARBA" id="ARBA00022714"/>
    </source>
</evidence>
<dbReference type="RefSeq" id="WP_282543070.1">
    <property type="nucleotide sequence ID" value="NZ_JASCIQ010000014.1"/>
</dbReference>
<dbReference type="InterPro" id="IPR050584">
    <property type="entry name" value="Cholesterol_7-desaturase"/>
</dbReference>
<keyword evidence="4" id="KW-0442">Lipid degradation</keyword>
<keyword evidence="5" id="KW-0560">Oxidoreductase</keyword>
<organism evidence="12 13">
    <name type="scientific">Streptomyces cavernicola</name>
    <dbReference type="NCBI Taxonomy" id="3043613"/>
    <lineage>
        <taxon>Bacteria</taxon>
        <taxon>Bacillati</taxon>
        <taxon>Actinomycetota</taxon>
        <taxon>Actinomycetes</taxon>
        <taxon>Kitasatosporales</taxon>
        <taxon>Streptomycetaceae</taxon>
        <taxon>Streptomyces</taxon>
    </lineage>
</organism>
<dbReference type="Gene3D" id="2.102.10.10">
    <property type="entry name" value="Rieske [2Fe-2S] iron-sulphur domain"/>
    <property type="match status" value="1"/>
</dbReference>
<dbReference type="Proteomes" id="UP001223978">
    <property type="component" value="Unassembled WGS sequence"/>
</dbReference>
<dbReference type="SUPFAM" id="SSF50022">
    <property type="entry name" value="ISP domain"/>
    <property type="match status" value="1"/>
</dbReference>
<gene>
    <name evidence="12" type="ORF">QIS96_15015</name>
</gene>
<dbReference type="PANTHER" id="PTHR21266:SF60">
    <property type="entry name" value="3-KETOSTEROID-9-ALPHA-MONOOXYGENASE, OXYGENASE COMPONENT"/>
    <property type="match status" value="1"/>
</dbReference>
<evidence type="ECO:0000256" key="4">
    <source>
        <dbReference type="ARBA" id="ARBA00022963"/>
    </source>
</evidence>
<proteinExistence type="predicted"/>
<evidence type="ECO:0000313" key="12">
    <source>
        <dbReference type="EMBL" id="MDI3405124.1"/>
    </source>
</evidence>
<keyword evidence="13" id="KW-1185">Reference proteome</keyword>
<evidence type="ECO:0000256" key="10">
    <source>
        <dbReference type="ARBA" id="ARBA00046982"/>
    </source>
</evidence>
<keyword evidence="2" id="KW-0001">2Fe-2S</keyword>
<feature type="domain" description="Rieske" evidence="11">
    <location>
        <begin position="19"/>
        <end position="121"/>
    </location>
</feature>
<keyword evidence="8" id="KW-0753">Steroid metabolism</keyword>
<keyword evidence="7" id="KW-0411">Iron-sulfur</keyword>
<dbReference type="Gene3D" id="3.90.380.10">
    <property type="entry name" value="Naphthalene 1,2-dioxygenase Alpha Subunit, Chain A, domain 1"/>
    <property type="match status" value="1"/>
</dbReference>
<evidence type="ECO:0000256" key="3">
    <source>
        <dbReference type="ARBA" id="ARBA00022723"/>
    </source>
</evidence>
<dbReference type="InterPro" id="IPR017941">
    <property type="entry name" value="Rieske_2Fe-2S"/>
</dbReference>
<dbReference type="InterPro" id="IPR036922">
    <property type="entry name" value="Rieske_2Fe-2S_sf"/>
</dbReference>
<reference evidence="12 13" key="1">
    <citation type="submission" date="2023-05" db="EMBL/GenBank/DDBJ databases">
        <title>Draft genome sequence of Streptomyces sp. B-S-A6 isolated from a cave soil in Thailand.</title>
        <authorList>
            <person name="Chamroensaksri N."/>
            <person name="Muangham S."/>
        </authorList>
    </citation>
    <scope>NUCLEOTIDE SEQUENCE [LARGE SCALE GENOMIC DNA]</scope>
    <source>
        <strain evidence="12 13">B-S-A6</strain>
    </source>
</reference>
<evidence type="ECO:0000256" key="8">
    <source>
        <dbReference type="ARBA" id="ARBA00023221"/>
    </source>
</evidence>
<comment type="subunit">
    <text evidence="10">Homotrimer. The two-component system 3-ketosteroid-9-alpha-monooxygenase is composed of an oxygenase component KshA and a reductase component KshB.</text>
</comment>
<dbReference type="Pfam" id="PF19298">
    <property type="entry name" value="KshA_C"/>
    <property type="match status" value="1"/>
</dbReference>
<dbReference type="Pfam" id="PF00355">
    <property type="entry name" value="Rieske"/>
    <property type="match status" value="1"/>
</dbReference>
<dbReference type="PROSITE" id="PS51296">
    <property type="entry name" value="RIESKE"/>
    <property type="match status" value="1"/>
</dbReference>
<evidence type="ECO:0000256" key="9">
    <source>
        <dbReference type="ARBA" id="ARBA00030944"/>
    </source>
</evidence>
<dbReference type="InterPro" id="IPR045605">
    <property type="entry name" value="KshA-like_C"/>
</dbReference>
<evidence type="ECO:0000256" key="6">
    <source>
        <dbReference type="ARBA" id="ARBA00023004"/>
    </source>
</evidence>